<organism evidence="8 9">
    <name type="scientific">Trapa natans</name>
    <name type="common">Water chestnut</name>
    <dbReference type="NCBI Taxonomy" id="22666"/>
    <lineage>
        <taxon>Eukaryota</taxon>
        <taxon>Viridiplantae</taxon>
        <taxon>Streptophyta</taxon>
        <taxon>Embryophyta</taxon>
        <taxon>Tracheophyta</taxon>
        <taxon>Spermatophyta</taxon>
        <taxon>Magnoliopsida</taxon>
        <taxon>eudicotyledons</taxon>
        <taxon>Gunneridae</taxon>
        <taxon>Pentapetalae</taxon>
        <taxon>rosids</taxon>
        <taxon>malvids</taxon>
        <taxon>Myrtales</taxon>
        <taxon>Lythraceae</taxon>
        <taxon>Trapa</taxon>
    </lineage>
</organism>
<dbReference type="EMBL" id="JAXQNO010000003">
    <property type="protein sequence ID" value="KAK4800363.1"/>
    <property type="molecule type" value="Genomic_DNA"/>
</dbReference>
<evidence type="ECO:0000256" key="5">
    <source>
        <dbReference type="ARBA" id="ARBA00023136"/>
    </source>
</evidence>
<dbReference type="Gene3D" id="1.20.1540.10">
    <property type="entry name" value="Rhomboid-like"/>
    <property type="match status" value="1"/>
</dbReference>
<sequence length="383" mass="42509">MEGNSKSDVQMAVKPKCALGVSFDFNDYPIREKKARFFRSASHQHRDTWIISLFAILHVVIFISTMVVNNCVETSHGDCAFKVFGRLSFQPLSENPLLGPSASTLDYMGALQRKYLSKRFTWRLFTFPCLHAGFIHLFVNLVCVLFIGIHMEQVFGSLRIGMIYILSAFLGSLFAALFVQGNPQVGASGALFGLLGATLSHLIRSWKLYTDKFAALAFILSTLFINSLIGMLPFIDNFASIAGFISGQSLGFALLYNPEHTQAIQNKAGLFEYGIKISAMLKQKLDKPIQRIIGLLVFALLFVGCLVAVLKGIDLNQYCSWCRYADCVLSKRWSCNEATSLCETIVSESQLTLTCMANGNFRILPFTDITPARIGDLCSMICS</sequence>
<dbReference type="AlphaFoldDB" id="A0AAN7MY51"/>
<name>A0AAN7MY51_TRANT</name>
<keyword evidence="6" id="KW-0645">Protease</keyword>
<dbReference type="GO" id="GO:0016020">
    <property type="term" value="C:membrane"/>
    <property type="evidence" value="ECO:0007669"/>
    <property type="project" value="UniProtKB-SubCell"/>
</dbReference>
<evidence type="ECO:0000256" key="2">
    <source>
        <dbReference type="ARBA" id="ARBA00009045"/>
    </source>
</evidence>
<feature type="transmembrane region" description="Helical" evidence="6">
    <location>
        <begin position="215"/>
        <end position="232"/>
    </location>
</feature>
<keyword evidence="3 6" id="KW-0812">Transmembrane</keyword>
<comment type="similarity">
    <text evidence="2 6">Belongs to the peptidase S54 family.</text>
</comment>
<keyword evidence="4 6" id="KW-1133">Transmembrane helix</keyword>
<feature type="domain" description="Peptidase S54 rhomboid" evidence="7">
    <location>
        <begin position="121"/>
        <end position="256"/>
    </location>
</feature>
<keyword evidence="6" id="KW-0378">Hydrolase</keyword>
<comment type="catalytic activity">
    <reaction evidence="6">
        <text>Cleaves type-1 transmembrane domains using a catalytic dyad composed of serine and histidine that are contributed by different transmembrane domains.</text>
        <dbReference type="EC" id="3.4.21.105"/>
    </reaction>
</comment>
<evidence type="ECO:0000256" key="6">
    <source>
        <dbReference type="RuleBase" id="RU362115"/>
    </source>
</evidence>
<evidence type="ECO:0000256" key="3">
    <source>
        <dbReference type="ARBA" id="ARBA00022692"/>
    </source>
</evidence>
<feature type="transmembrane region" description="Helical" evidence="6">
    <location>
        <begin position="185"/>
        <end position="203"/>
    </location>
</feature>
<evidence type="ECO:0000256" key="4">
    <source>
        <dbReference type="ARBA" id="ARBA00022989"/>
    </source>
</evidence>
<keyword evidence="5 6" id="KW-0472">Membrane</keyword>
<evidence type="ECO:0000259" key="7">
    <source>
        <dbReference type="Pfam" id="PF01694"/>
    </source>
</evidence>
<dbReference type="Pfam" id="PF01694">
    <property type="entry name" value="Rhomboid"/>
    <property type="match status" value="1"/>
</dbReference>
<reference evidence="8 9" key="1">
    <citation type="journal article" date="2023" name="Hortic Res">
        <title>Pangenome of water caltrop reveals structural variations and asymmetric subgenome divergence after allopolyploidization.</title>
        <authorList>
            <person name="Zhang X."/>
            <person name="Chen Y."/>
            <person name="Wang L."/>
            <person name="Yuan Y."/>
            <person name="Fang M."/>
            <person name="Shi L."/>
            <person name="Lu R."/>
            <person name="Comes H.P."/>
            <person name="Ma Y."/>
            <person name="Chen Y."/>
            <person name="Huang G."/>
            <person name="Zhou Y."/>
            <person name="Zheng Z."/>
            <person name="Qiu Y."/>
        </authorList>
    </citation>
    <scope>NUCLEOTIDE SEQUENCE [LARGE SCALE GENOMIC DNA]</scope>
    <source>
        <strain evidence="8">F231</strain>
    </source>
</reference>
<feature type="transmembrane region" description="Helical" evidence="6">
    <location>
        <begin position="125"/>
        <end position="149"/>
    </location>
</feature>
<dbReference type="PANTHER" id="PTHR22936:SF75">
    <property type="entry name" value="RHOMBOID-LIKE PROTEIN 8"/>
    <property type="match status" value="1"/>
</dbReference>
<proteinExistence type="inferred from homology"/>
<comment type="caution">
    <text evidence="8">The sequence shown here is derived from an EMBL/GenBank/DDBJ whole genome shotgun (WGS) entry which is preliminary data.</text>
</comment>
<comment type="subcellular location">
    <subcellularLocation>
        <location evidence="1 6">Membrane</location>
        <topology evidence="1 6">Multi-pass membrane protein</topology>
    </subcellularLocation>
</comment>
<dbReference type="GO" id="GO:0006508">
    <property type="term" value="P:proteolysis"/>
    <property type="evidence" value="ECO:0007669"/>
    <property type="project" value="UniProtKB-KW"/>
</dbReference>
<dbReference type="GO" id="GO:0004252">
    <property type="term" value="F:serine-type endopeptidase activity"/>
    <property type="evidence" value="ECO:0007669"/>
    <property type="project" value="InterPro"/>
</dbReference>
<dbReference type="PANTHER" id="PTHR22936">
    <property type="entry name" value="RHOMBOID-RELATED"/>
    <property type="match status" value="1"/>
</dbReference>
<evidence type="ECO:0000313" key="8">
    <source>
        <dbReference type="EMBL" id="KAK4800363.1"/>
    </source>
</evidence>
<comment type="function">
    <text evidence="6">Serine protease involved in intramembrane proteolysis.</text>
</comment>
<dbReference type="InterPro" id="IPR035952">
    <property type="entry name" value="Rhomboid-like_sf"/>
</dbReference>
<dbReference type="SUPFAM" id="SSF144091">
    <property type="entry name" value="Rhomboid-like"/>
    <property type="match status" value="1"/>
</dbReference>
<comment type="caution">
    <text evidence="6">Lacks conserved residue(s) required for the propagation of feature annotation.</text>
</comment>
<dbReference type="InterPro" id="IPR022764">
    <property type="entry name" value="Peptidase_S54_rhomboid_dom"/>
</dbReference>
<gene>
    <name evidence="8" type="ORF">SAY86_020850</name>
</gene>
<keyword evidence="9" id="KW-1185">Reference proteome</keyword>
<keyword evidence="6" id="KW-0720">Serine protease</keyword>
<dbReference type="Proteomes" id="UP001346149">
    <property type="component" value="Unassembled WGS sequence"/>
</dbReference>
<accession>A0AAN7MY51</accession>
<feature type="transmembrane region" description="Helical" evidence="6">
    <location>
        <begin position="49"/>
        <end position="68"/>
    </location>
</feature>
<dbReference type="InterPro" id="IPR002610">
    <property type="entry name" value="Peptidase_S54_rhomboid-like"/>
</dbReference>
<feature type="transmembrane region" description="Helical" evidence="6">
    <location>
        <begin position="161"/>
        <end position="179"/>
    </location>
</feature>
<dbReference type="EC" id="3.4.21.105" evidence="6"/>
<protein>
    <recommendedName>
        <fullName evidence="6">RHOMBOID-like protein</fullName>
        <ecNumber evidence="6">3.4.21.105</ecNumber>
    </recommendedName>
</protein>
<evidence type="ECO:0000256" key="1">
    <source>
        <dbReference type="ARBA" id="ARBA00004141"/>
    </source>
</evidence>
<feature type="transmembrane region" description="Helical" evidence="6">
    <location>
        <begin position="292"/>
        <end position="313"/>
    </location>
</feature>
<evidence type="ECO:0000313" key="9">
    <source>
        <dbReference type="Proteomes" id="UP001346149"/>
    </source>
</evidence>